<dbReference type="AlphaFoldDB" id="A0A165ZRW5"/>
<keyword evidence="3" id="KW-1185">Reference proteome</keyword>
<organism evidence="2 3">
    <name type="scientific">Athelia psychrophila</name>
    <dbReference type="NCBI Taxonomy" id="1759441"/>
    <lineage>
        <taxon>Eukaryota</taxon>
        <taxon>Fungi</taxon>
        <taxon>Dikarya</taxon>
        <taxon>Basidiomycota</taxon>
        <taxon>Agaricomycotina</taxon>
        <taxon>Agaricomycetes</taxon>
        <taxon>Agaricomycetidae</taxon>
        <taxon>Atheliales</taxon>
        <taxon>Atheliaceae</taxon>
        <taxon>Athelia</taxon>
    </lineage>
</organism>
<dbReference type="Proteomes" id="UP000076532">
    <property type="component" value="Unassembled WGS sequence"/>
</dbReference>
<gene>
    <name evidence="2" type="ORF">FIBSPDRAFT_937810</name>
</gene>
<reference evidence="2 3" key="1">
    <citation type="journal article" date="2016" name="Mol. Biol. Evol.">
        <title>Comparative Genomics of Early-Diverging Mushroom-Forming Fungi Provides Insights into the Origins of Lignocellulose Decay Capabilities.</title>
        <authorList>
            <person name="Nagy L.G."/>
            <person name="Riley R."/>
            <person name="Tritt A."/>
            <person name="Adam C."/>
            <person name="Daum C."/>
            <person name="Floudas D."/>
            <person name="Sun H."/>
            <person name="Yadav J.S."/>
            <person name="Pangilinan J."/>
            <person name="Larsson K.H."/>
            <person name="Matsuura K."/>
            <person name="Barry K."/>
            <person name="Labutti K."/>
            <person name="Kuo R."/>
            <person name="Ohm R.A."/>
            <person name="Bhattacharya S.S."/>
            <person name="Shirouzu T."/>
            <person name="Yoshinaga Y."/>
            <person name="Martin F.M."/>
            <person name="Grigoriev I.V."/>
            <person name="Hibbett D.S."/>
        </authorList>
    </citation>
    <scope>NUCLEOTIDE SEQUENCE [LARGE SCALE GENOMIC DNA]</scope>
    <source>
        <strain evidence="2 3">CBS 109695</strain>
    </source>
</reference>
<dbReference type="STRING" id="436010.A0A165ZRW5"/>
<evidence type="ECO:0000313" key="2">
    <source>
        <dbReference type="EMBL" id="KZP10861.1"/>
    </source>
</evidence>
<evidence type="ECO:0000313" key="3">
    <source>
        <dbReference type="Proteomes" id="UP000076532"/>
    </source>
</evidence>
<feature type="region of interest" description="Disordered" evidence="1">
    <location>
        <begin position="71"/>
        <end position="101"/>
    </location>
</feature>
<feature type="region of interest" description="Disordered" evidence="1">
    <location>
        <begin position="414"/>
        <end position="435"/>
    </location>
</feature>
<name>A0A165ZRW5_9AGAM</name>
<feature type="region of interest" description="Disordered" evidence="1">
    <location>
        <begin position="253"/>
        <end position="290"/>
    </location>
</feature>
<feature type="compositionally biased region" description="Basic and acidic residues" evidence="1">
    <location>
        <begin position="71"/>
        <end position="80"/>
    </location>
</feature>
<protein>
    <submittedName>
        <fullName evidence="2">Uncharacterized protein</fullName>
    </submittedName>
</protein>
<proteinExistence type="predicted"/>
<sequence length="508" mass="55369">MFVRCQELRHANNPDWLDAPRHRAALARTLRARNQALDPASTFQPSHRSASFVGAQSRAADADRAKLWHRDGDGRVRNEGQDAAAGADGAAHRSVGQGAEAAARGTLFEPGREAPPYSQLTGASPQPCVSSVNRVTRLITQQRAPVLTQIDIHAAVPELVKGVLSMGAPPGAGLTECLQNSPASNCFAREIGQRKLDCKHNRHKRELPERAVFRISAAQAISIIIEPTGKDKASYVWPYLFHTLRNRLVHTQQHTPANTDDGRNELESGLGRKCGHGHSRERSRACARSPGDVPAASASLQINGNNLSFWDDTSVLIIEMLHCSNMAIMNRGAEFENLYDADGRLQGGLQGLEQLEKVLAIALGSNQSPPSSDSDAEVSRRLPTWLALVRLNPTAYSAVAYWADLERLLKAHSQGSQVQDPSSGERRGTQIDPTAVPRSILSLTHGRQRYFIAGDMDQRFKEHSANFDDLLGDARALCQLRISGSLVENAVLPDLLCLAQFPGGNKWT</sequence>
<accession>A0A165ZRW5</accession>
<evidence type="ECO:0000256" key="1">
    <source>
        <dbReference type="SAM" id="MobiDB-lite"/>
    </source>
</evidence>
<dbReference type="EMBL" id="KV417672">
    <property type="protein sequence ID" value="KZP10861.1"/>
    <property type="molecule type" value="Genomic_DNA"/>
</dbReference>